<feature type="domain" description="DUF8094" evidence="3">
    <location>
        <begin position="117"/>
        <end position="323"/>
    </location>
</feature>
<dbReference type="RefSeq" id="WP_398283631.1">
    <property type="nucleotide sequence ID" value="NZ_JBITLV010000006.1"/>
</dbReference>
<evidence type="ECO:0000313" key="4">
    <source>
        <dbReference type="EMBL" id="MFI7589044.1"/>
    </source>
</evidence>
<evidence type="ECO:0000259" key="3">
    <source>
        <dbReference type="Pfam" id="PF26366"/>
    </source>
</evidence>
<feature type="region of interest" description="Disordered" evidence="1">
    <location>
        <begin position="96"/>
        <end position="115"/>
    </location>
</feature>
<accession>A0ABW8ARR8</accession>
<keyword evidence="5" id="KW-1185">Reference proteome</keyword>
<dbReference type="InterPro" id="IPR058407">
    <property type="entry name" value="DUF8094"/>
</dbReference>
<dbReference type="EMBL" id="JBITLV010000006">
    <property type="protein sequence ID" value="MFI7589044.1"/>
    <property type="molecule type" value="Genomic_DNA"/>
</dbReference>
<keyword evidence="2" id="KW-0812">Transmembrane</keyword>
<reference evidence="4 5" key="1">
    <citation type="submission" date="2024-10" db="EMBL/GenBank/DDBJ databases">
        <title>The Natural Products Discovery Center: Release of the First 8490 Sequenced Strains for Exploring Actinobacteria Biosynthetic Diversity.</title>
        <authorList>
            <person name="Kalkreuter E."/>
            <person name="Kautsar S.A."/>
            <person name="Yang D."/>
            <person name="Bader C.D."/>
            <person name="Teijaro C.N."/>
            <person name="Fluegel L."/>
            <person name="Davis C.M."/>
            <person name="Simpson J.R."/>
            <person name="Lauterbach L."/>
            <person name="Steele A.D."/>
            <person name="Gui C."/>
            <person name="Meng S."/>
            <person name="Li G."/>
            <person name="Viehrig K."/>
            <person name="Ye F."/>
            <person name="Su P."/>
            <person name="Kiefer A.F."/>
            <person name="Nichols A."/>
            <person name="Cepeda A.J."/>
            <person name="Yan W."/>
            <person name="Fan B."/>
            <person name="Jiang Y."/>
            <person name="Adhikari A."/>
            <person name="Zheng C.-J."/>
            <person name="Schuster L."/>
            <person name="Cowan T.M."/>
            <person name="Smanski M.J."/>
            <person name="Chevrette M.G."/>
            <person name="De Carvalho L.P.S."/>
            <person name="Shen B."/>
        </authorList>
    </citation>
    <scope>NUCLEOTIDE SEQUENCE [LARGE SCALE GENOMIC DNA]</scope>
    <source>
        <strain evidence="4 5">NPDC049639</strain>
    </source>
</reference>
<dbReference type="Proteomes" id="UP001612915">
    <property type="component" value="Unassembled WGS sequence"/>
</dbReference>
<protein>
    <recommendedName>
        <fullName evidence="3">DUF8094 domain-containing protein</fullName>
    </recommendedName>
</protein>
<feature type="transmembrane region" description="Helical" evidence="2">
    <location>
        <begin position="52"/>
        <end position="71"/>
    </location>
</feature>
<comment type="caution">
    <text evidence="4">The sequence shown here is derived from an EMBL/GenBank/DDBJ whole genome shotgun (WGS) entry which is preliminary data.</text>
</comment>
<keyword evidence="2" id="KW-0472">Membrane</keyword>
<evidence type="ECO:0000313" key="5">
    <source>
        <dbReference type="Proteomes" id="UP001612915"/>
    </source>
</evidence>
<organism evidence="4 5">
    <name type="scientific">Spongisporangium articulatum</name>
    <dbReference type="NCBI Taxonomy" id="3362603"/>
    <lineage>
        <taxon>Bacteria</taxon>
        <taxon>Bacillati</taxon>
        <taxon>Actinomycetota</taxon>
        <taxon>Actinomycetes</taxon>
        <taxon>Kineosporiales</taxon>
        <taxon>Kineosporiaceae</taxon>
        <taxon>Spongisporangium</taxon>
    </lineage>
</organism>
<proteinExistence type="predicted"/>
<sequence length="414" mass="44334">MSAGYAPVDPGRPVSPYPQGLGAAPSHSRLPAQPVQPVMPAQPRRQRRSWPAMAALMSVGVLAFVATFYGLRALHHHGDESSSALDATTRAEACASPVVGDPPAELSTRAPAPGRTVITPNGAEKVFAAFWEARELALVGCGLDLLRELDDGPALIGDVSRAHCGCLIRTEPGSYTAKQIYLEHQTGYPATFLVEVATSMHDADRTWLERMVFRRNAPTTPWKLVLDTGYASDPGAQVTMGRPITTEDGYLEVVSANQRAEMVQRFRTYARYLQSAKDSGKAPAGQFAPGDWGDRLAEEIAAHPNGTVQKNGFVLHETFRAPRNRDVEVVFTGRSIMACGALSVRSVFTGPDGVTQDAGRYWGPDLDPGVYREVVSHGVDQTCLSMPVPAFAGVLPVASGGDWTNEAVVTGTPV</sequence>
<name>A0ABW8ARR8_9ACTN</name>
<feature type="region of interest" description="Disordered" evidence="1">
    <location>
        <begin position="1"/>
        <end position="46"/>
    </location>
</feature>
<keyword evidence="2" id="KW-1133">Transmembrane helix</keyword>
<evidence type="ECO:0000256" key="2">
    <source>
        <dbReference type="SAM" id="Phobius"/>
    </source>
</evidence>
<evidence type="ECO:0000256" key="1">
    <source>
        <dbReference type="SAM" id="MobiDB-lite"/>
    </source>
</evidence>
<gene>
    <name evidence="4" type="ORF">ACIB24_18425</name>
</gene>
<feature type="compositionally biased region" description="Low complexity" evidence="1">
    <location>
        <begin position="31"/>
        <end position="43"/>
    </location>
</feature>
<dbReference type="Pfam" id="PF26366">
    <property type="entry name" value="DUF8094"/>
    <property type="match status" value="1"/>
</dbReference>